<accession>A0A7I7TWM7</accession>
<feature type="region of interest" description="Disordered" evidence="2">
    <location>
        <begin position="765"/>
        <end position="797"/>
    </location>
</feature>
<dbReference type="EMBL" id="AP022598">
    <property type="protein sequence ID" value="BBY73592.1"/>
    <property type="molecule type" value="Genomic_DNA"/>
</dbReference>
<gene>
    <name evidence="4" type="ORF">MPRF_04910</name>
</gene>
<protein>
    <recommendedName>
        <fullName evidence="3">DNA2/NAM7 helicase helicase domain-containing protein</fullName>
    </recommendedName>
</protein>
<reference evidence="4 5" key="1">
    <citation type="journal article" date="2019" name="Emerg. Microbes Infect.">
        <title>Comprehensive subspecies identification of 175 nontuberculous mycobacteria species based on 7547 genomic profiles.</title>
        <authorList>
            <person name="Matsumoto Y."/>
            <person name="Kinjo T."/>
            <person name="Motooka D."/>
            <person name="Nabeya D."/>
            <person name="Jung N."/>
            <person name="Uechi K."/>
            <person name="Horii T."/>
            <person name="Iida T."/>
            <person name="Fujita J."/>
            <person name="Nakamura S."/>
        </authorList>
    </citation>
    <scope>NUCLEOTIDE SEQUENCE [LARGE SCALE GENOMIC DNA]</scope>
    <source>
        <strain evidence="4 5">JCM 6367</strain>
    </source>
</reference>
<name>A0A7I7TWM7_MYCPF</name>
<dbReference type="AlphaFoldDB" id="A0A7I7TWM7"/>
<evidence type="ECO:0000256" key="1">
    <source>
        <dbReference type="SAM" id="Coils"/>
    </source>
</evidence>
<proteinExistence type="predicted"/>
<feature type="region of interest" description="Disordered" evidence="2">
    <location>
        <begin position="698"/>
        <end position="729"/>
    </location>
</feature>
<sequence>MRRAVNLFTFLSRAQEQLVNTVRTVDSFDHTIWFGGLPDHQAIHSAHRIAQLEPDMPLLTVDRVAKLDPPVLPDQLAAWLDGVTDDANKAPTLREAIVSKDPLLVSDAEQGDVKGTRRVQLANNPEITQAFEAWLNVWNLWAEQERRDAKVRDVYKELFGVHVTSTEHSEAFELIVGVGCLSWRPEGHDQVLRHVTTAPIEIRFDEDSGRLTVVSVSAPDAVTVELDMLDPAVIPNPAKFDEIKELAAAYEGHLLDQPAIGEICRRLTHSLDPDAEYDEDSVAAPSGAQPRAAFAPAIILRKRTNRGLVQMYEQIVSQIREAGEVPEGVLPLIDPDRQPASTEGRVTDGAVVTVDEEDFLPLPVNDRQRQIIERVDSRAQTVVQGPPGTGKTHTAAALVSHLLAQGKRILITAHTDRALREVRAKLPNEIQSLAVAVVGQSRSDMADLRTAVDNISRRADDFDPAESQRSIARHLSTIDDLRRQRAKIRNRLLVTREQEVQTRTDGPAVGTLAAIAFDHLQHQEQYEWIRSFEVDPEGSGATVSTAEIELWRTLLRSDDLATHEAEASLSLPDLATLVSPQEFADLADAEARATTRKNDFAELLEHESFGFVRSLTPDLRDELRSRVAALAETALNLERRDEAWIDDALRDVRGGRQQAWQALEAGQVACGCSREAGPENRPYHGSCCQRRRPGCTPADREIPSGTSGVWKRHQGASGRGAQDRRLHRQDRQACGTVLRFCQNQRPPGGQQRTAEHLRRLGRCKPDAGGFGAGMAGDGAYPGRGHSGRDAAVAPDRS</sequence>
<dbReference type="InterPro" id="IPR027417">
    <property type="entry name" value="P-loop_NTPase"/>
</dbReference>
<feature type="domain" description="DNA2/NAM7 helicase helicase" evidence="3">
    <location>
        <begin position="364"/>
        <end position="501"/>
    </location>
</feature>
<keyword evidence="1" id="KW-0175">Coiled coil</keyword>
<organism evidence="4 5">
    <name type="scientific">Mycolicibacterium parafortuitum</name>
    <name type="common">Mycobacterium parafortuitum</name>
    <dbReference type="NCBI Taxonomy" id="39692"/>
    <lineage>
        <taxon>Bacteria</taxon>
        <taxon>Bacillati</taxon>
        <taxon>Actinomycetota</taxon>
        <taxon>Actinomycetes</taxon>
        <taxon>Mycobacteriales</taxon>
        <taxon>Mycobacteriaceae</taxon>
        <taxon>Mycolicibacterium</taxon>
    </lineage>
</organism>
<dbReference type="PANTHER" id="PTHR10887:SF495">
    <property type="entry name" value="HELICASE SENATAXIN ISOFORM X1-RELATED"/>
    <property type="match status" value="1"/>
</dbReference>
<dbReference type="PANTHER" id="PTHR10887">
    <property type="entry name" value="DNA2/NAM7 HELICASE FAMILY"/>
    <property type="match status" value="1"/>
</dbReference>
<dbReference type="GO" id="GO:0004386">
    <property type="term" value="F:helicase activity"/>
    <property type="evidence" value="ECO:0007669"/>
    <property type="project" value="InterPro"/>
</dbReference>
<evidence type="ECO:0000259" key="3">
    <source>
        <dbReference type="Pfam" id="PF13086"/>
    </source>
</evidence>
<evidence type="ECO:0000256" key="2">
    <source>
        <dbReference type="SAM" id="MobiDB-lite"/>
    </source>
</evidence>
<feature type="compositionally biased region" description="Gly residues" evidence="2">
    <location>
        <begin position="768"/>
        <end position="781"/>
    </location>
</feature>
<dbReference type="SUPFAM" id="SSF52540">
    <property type="entry name" value="P-loop containing nucleoside triphosphate hydrolases"/>
    <property type="match status" value="1"/>
</dbReference>
<dbReference type="InterPro" id="IPR045055">
    <property type="entry name" value="DNA2/NAM7-like"/>
</dbReference>
<dbReference type="Gene3D" id="3.40.50.300">
    <property type="entry name" value="P-loop containing nucleotide triphosphate hydrolases"/>
    <property type="match status" value="1"/>
</dbReference>
<dbReference type="InterPro" id="IPR041677">
    <property type="entry name" value="DNA2/NAM7_AAA_11"/>
</dbReference>
<evidence type="ECO:0000313" key="5">
    <source>
        <dbReference type="Proteomes" id="UP000466554"/>
    </source>
</evidence>
<evidence type="ECO:0000313" key="4">
    <source>
        <dbReference type="EMBL" id="BBY73592.1"/>
    </source>
</evidence>
<dbReference type="Proteomes" id="UP000466554">
    <property type="component" value="Chromosome"/>
</dbReference>
<dbReference type="Pfam" id="PF13086">
    <property type="entry name" value="AAA_11"/>
    <property type="match status" value="1"/>
</dbReference>
<feature type="coiled-coil region" evidence="1">
    <location>
        <begin position="471"/>
        <end position="498"/>
    </location>
</feature>